<evidence type="ECO:0000313" key="1">
    <source>
        <dbReference type="EMBL" id="RSU01648.1"/>
    </source>
</evidence>
<accession>A0A430A4I9</accession>
<gene>
    <name evidence="1" type="ORF">CBF31_10505</name>
</gene>
<protein>
    <submittedName>
        <fullName evidence="1">DNA-binding protein</fullName>
    </submittedName>
</protein>
<comment type="caution">
    <text evidence="1">The sequence shown here is derived from an EMBL/GenBank/DDBJ whole genome shotgun (WGS) entry which is preliminary data.</text>
</comment>
<dbReference type="InterPro" id="IPR010298">
    <property type="entry name" value="YacP-like"/>
</dbReference>
<dbReference type="GO" id="GO:0003677">
    <property type="term" value="F:DNA binding"/>
    <property type="evidence" value="ECO:0007669"/>
    <property type="project" value="UniProtKB-KW"/>
</dbReference>
<dbReference type="RefSeq" id="WP_126832780.1">
    <property type="nucleotide sequence ID" value="NZ_CBCRYB010000008.1"/>
</dbReference>
<keyword evidence="2" id="KW-1185">Reference proteome</keyword>
<reference evidence="1 2" key="1">
    <citation type="submission" date="2017-05" db="EMBL/GenBank/DDBJ databases">
        <title>Vagococcus spp. assemblies.</title>
        <authorList>
            <person name="Gulvik C.A."/>
        </authorList>
    </citation>
    <scope>NUCLEOTIDE SEQUENCE [LARGE SCALE GENOMIC DNA]</scope>
    <source>
        <strain evidence="1 2">CCUG 41755</strain>
    </source>
</reference>
<dbReference type="Pfam" id="PF05991">
    <property type="entry name" value="NYN_YacP"/>
    <property type="match status" value="1"/>
</dbReference>
<sequence>MKRQILLVDGYNMIGAWPELVTLKNQDKMEDARDLLLFKLSNYAKYHDIQVIVVFDAQFVPGLSKEYRKYQLTVVFTGIDETADTYIERRAGELVSRLTLVTVATSDLAEQWLVFSKGALRQSAKELWRDLEETKVAIVNDTKDYHYQNQRRAGTWRPEQLNKLDKLLEDLSQ</sequence>
<name>A0A430A4I9_9ENTE</name>
<proteinExistence type="predicted"/>
<dbReference type="EMBL" id="NGJY01000005">
    <property type="protein sequence ID" value="RSU01648.1"/>
    <property type="molecule type" value="Genomic_DNA"/>
</dbReference>
<dbReference type="AlphaFoldDB" id="A0A430A4I9"/>
<evidence type="ECO:0000313" key="2">
    <source>
        <dbReference type="Proteomes" id="UP000287101"/>
    </source>
</evidence>
<dbReference type="Proteomes" id="UP000287101">
    <property type="component" value="Unassembled WGS sequence"/>
</dbReference>
<dbReference type="PANTHER" id="PTHR34547">
    <property type="entry name" value="YACP-LIKE NYN DOMAIN PROTEIN"/>
    <property type="match status" value="1"/>
</dbReference>
<organism evidence="1 2">
    <name type="scientific">Vagococcus fessus</name>
    <dbReference type="NCBI Taxonomy" id="120370"/>
    <lineage>
        <taxon>Bacteria</taxon>
        <taxon>Bacillati</taxon>
        <taxon>Bacillota</taxon>
        <taxon>Bacilli</taxon>
        <taxon>Lactobacillales</taxon>
        <taxon>Enterococcaceae</taxon>
        <taxon>Vagococcus</taxon>
    </lineage>
</organism>
<keyword evidence="1" id="KW-0238">DNA-binding</keyword>
<dbReference type="CDD" id="cd10912">
    <property type="entry name" value="PIN_YacP-like"/>
    <property type="match status" value="1"/>
</dbReference>
<dbReference type="PANTHER" id="PTHR34547:SF1">
    <property type="entry name" value="YACP-LIKE NYN DOMAIN PROTEIN"/>
    <property type="match status" value="1"/>
</dbReference>
<dbReference type="OrthoDB" id="9792160at2"/>